<evidence type="ECO:0000313" key="2">
    <source>
        <dbReference type="EMBL" id="KLT43867.1"/>
    </source>
</evidence>
<dbReference type="RefSeq" id="XP_018280358.1">
    <property type="nucleotide sequence ID" value="XM_018422636.1"/>
</dbReference>
<keyword evidence="3" id="KW-1185">Reference proteome</keyword>
<feature type="region of interest" description="Disordered" evidence="1">
    <location>
        <begin position="537"/>
        <end position="556"/>
    </location>
</feature>
<organism evidence="2 3">
    <name type="scientific">Cutaneotrichosporon oleaginosum</name>
    <dbReference type="NCBI Taxonomy" id="879819"/>
    <lineage>
        <taxon>Eukaryota</taxon>
        <taxon>Fungi</taxon>
        <taxon>Dikarya</taxon>
        <taxon>Basidiomycota</taxon>
        <taxon>Agaricomycotina</taxon>
        <taxon>Tremellomycetes</taxon>
        <taxon>Trichosporonales</taxon>
        <taxon>Trichosporonaceae</taxon>
        <taxon>Cutaneotrichosporon</taxon>
    </lineage>
</organism>
<protein>
    <submittedName>
        <fullName evidence="2">Uncharacterized protein</fullName>
    </submittedName>
</protein>
<dbReference type="GeneID" id="28983239"/>
<proteinExistence type="predicted"/>
<evidence type="ECO:0000256" key="1">
    <source>
        <dbReference type="SAM" id="MobiDB-lite"/>
    </source>
</evidence>
<evidence type="ECO:0000313" key="3">
    <source>
        <dbReference type="Proteomes" id="UP000053611"/>
    </source>
</evidence>
<dbReference type="Proteomes" id="UP000053611">
    <property type="component" value="Unassembled WGS sequence"/>
</dbReference>
<feature type="compositionally biased region" description="Polar residues" evidence="1">
    <location>
        <begin position="443"/>
        <end position="452"/>
    </location>
</feature>
<gene>
    <name evidence="2" type="ORF">CC85DRAFT_284153</name>
</gene>
<accession>A0A0J0XS03</accession>
<reference evidence="2 3" key="1">
    <citation type="submission" date="2015-03" db="EMBL/GenBank/DDBJ databases">
        <title>Genomics and transcriptomics of the oil-accumulating basidiomycete yeast T. oleaginosus allow insights into substrate utilization and the diverse evolutionary trajectories of mating systems in fungi.</title>
        <authorList>
            <consortium name="DOE Joint Genome Institute"/>
            <person name="Kourist R."/>
            <person name="Kracht O."/>
            <person name="Bracharz F."/>
            <person name="Lipzen A."/>
            <person name="Nolan M."/>
            <person name="Ohm R."/>
            <person name="Grigoriev I."/>
            <person name="Sun S."/>
            <person name="Heitman J."/>
            <person name="Bruck T."/>
            <person name="Nowrousian M."/>
        </authorList>
    </citation>
    <scope>NUCLEOTIDE SEQUENCE [LARGE SCALE GENOMIC DNA]</scope>
    <source>
        <strain evidence="2 3">IBC0246</strain>
    </source>
</reference>
<name>A0A0J0XS03_9TREE</name>
<feature type="region of interest" description="Disordered" evidence="1">
    <location>
        <begin position="314"/>
        <end position="353"/>
    </location>
</feature>
<feature type="region of interest" description="Disordered" evidence="1">
    <location>
        <begin position="1"/>
        <end position="20"/>
    </location>
</feature>
<feature type="region of interest" description="Disordered" evidence="1">
    <location>
        <begin position="441"/>
        <end position="462"/>
    </location>
</feature>
<feature type="compositionally biased region" description="Basic and acidic residues" evidence="1">
    <location>
        <begin position="540"/>
        <end position="555"/>
    </location>
</feature>
<dbReference type="EMBL" id="KQ087191">
    <property type="protein sequence ID" value="KLT43867.1"/>
    <property type="molecule type" value="Genomic_DNA"/>
</dbReference>
<sequence>MPPSITLGDHDPVRASGHSPAEFLPPGLNITPRGLPPGFPPPGLSITPRCPAPEFLPPGLDIIPRGNLPLLSKPYPHVTGLQVQSLDKTLKEGCDRLYNIFIRFGHVSLHVGKRHRETLPTDRPPAEQIDTIQKNAQALSDMLHDLAHVLGAIPGADVAPAHIRLGFPYLERDRVPEPPLILERADSPAPVDFSAPRYSPVDFPARRDSPMLVGENAFDAPAQEDDGNVPHEPYDIELFNPCSSSVSSEASLEELAVQQGDLVDAHTSDLDCATISLDDLESIHTVSDVETVYEDHDIIDTYTLDGEIYCYPPPPPPRRSTSPKDTGHCTEGAPDASTDIVMSSDDGSKVASGGDITDERILFTDDKHVSTLNNMSDHHIAAPHDTPDLAVLYTSALNALARSEAAAAPTTGGSCFASPAPSVANESTTPNRQSAALKVVLQPDSSSKSTSPLPIESEQTDNGCSALGLSFVDDIPSPTELTEHVPHTANSMDAQDAAPSGPPHKDKLFHGFGAMTGLRRKKRARREMSKTNINQLRGQRPVEKKRKVDQAEKAKRTSSTLIIRPLLSRFSSLTAEARTSSESEHHGRCTQCTEFAGQCPQCAATAAAGMTRIMSRSSDMSSLTVVDTISEAGQRIKKEGSMRRLARKLRIPF</sequence>
<dbReference type="AlphaFoldDB" id="A0A0J0XS03"/>